<sequence length="284" mass="30869">MPSMDVARSRFRLGDDHVVVLFSLATGETPPDEMAPARSELRERGLLNQADELSHLLFPLLQTLISPVVAVSLESAGRQGKLHHGMFIGEDHVVTHEAWPGEAESEYACVEPSMLLWALADMVNLRRTAPAPSPNDVRATVVETTVGTLDAGLSALETMPRTASGHEEREHIRNALAAGGPLDGQTLSTCTDMIAELRSSWRMTAVWQRRPGEPDSVAARAFAVWDCGPLGYWHRESPEEPVEAGQVGPNTPLKLSRVPAARVWELITETLPSAEGARTAVSYV</sequence>
<proteinExistence type="predicted"/>
<dbReference type="AlphaFoldDB" id="A0A0W7X2R0"/>
<evidence type="ECO:0000313" key="1">
    <source>
        <dbReference type="EMBL" id="KUF17136.1"/>
    </source>
</evidence>
<dbReference type="EMBL" id="LOCL01000034">
    <property type="protein sequence ID" value="KUF17136.1"/>
    <property type="molecule type" value="Genomic_DNA"/>
</dbReference>
<organism evidence="1 2">
    <name type="scientific">Streptomyces silvensis</name>
    <dbReference type="NCBI Taxonomy" id="1765722"/>
    <lineage>
        <taxon>Bacteria</taxon>
        <taxon>Bacillati</taxon>
        <taxon>Actinomycetota</taxon>
        <taxon>Actinomycetes</taxon>
        <taxon>Kitasatosporales</taxon>
        <taxon>Streptomycetaceae</taxon>
        <taxon>Streptomyces</taxon>
    </lineage>
</organism>
<protein>
    <submittedName>
        <fullName evidence="1">Histidine kinase</fullName>
    </submittedName>
</protein>
<dbReference type="OrthoDB" id="3510499at2"/>
<accession>A0A0W7X2R0</accession>
<reference evidence="1 2" key="1">
    <citation type="submission" date="2015-12" db="EMBL/GenBank/DDBJ databases">
        <title>Draft genome sequence of Streptomyces silvensis ATCC 53525, a producer of novel hormone antagonists.</title>
        <authorList>
            <person name="Johnston C.W."/>
            <person name="Li Y."/>
            <person name="Magarvey N.A."/>
        </authorList>
    </citation>
    <scope>NUCLEOTIDE SEQUENCE [LARGE SCALE GENOMIC DNA]</scope>
    <source>
        <strain evidence="1 2">ATCC 53525</strain>
    </source>
</reference>
<dbReference type="Proteomes" id="UP000054804">
    <property type="component" value="Unassembled WGS sequence"/>
</dbReference>
<name>A0A0W7X2R0_9ACTN</name>
<comment type="caution">
    <text evidence="1">The sequence shown here is derived from an EMBL/GenBank/DDBJ whole genome shotgun (WGS) entry which is preliminary data.</text>
</comment>
<dbReference type="STRING" id="1765722.AT728_14835"/>
<keyword evidence="1" id="KW-0808">Transferase</keyword>
<keyword evidence="2" id="KW-1185">Reference proteome</keyword>
<gene>
    <name evidence="1" type="ORF">AT728_14835</name>
</gene>
<dbReference type="GO" id="GO:0016301">
    <property type="term" value="F:kinase activity"/>
    <property type="evidence" value="ECO:0007669"/>
    <property type="project" value="UniProtKB-KW"/>
</dbReference>
<evidence type="ECO:0000313" key="2">
    <source>
        <dbReference type="Proteomes" id="UP000054804"/>
    </source>
</evidence>
<keyword evidence="1" id="KW-0418">Kinase</keyword>